<feature type="domain" description="Nudix hydrolase" evidence="4">
    <location>
        <begin position="1"/>
        <end position="130"/>
    </location>
</feature>
<comment type="similarity">
    <text evidence="3">Belongs to the Nudix hydrolase family.</text>
</comment>
<keyword evidence="6" id="KW-1185">Reference proteome</keyword>
<keyword evidence="2 3" id="KW-0378">Hydrolase</keyword>
<dbReference type="GO" id="GO:0006754">
    <property type="term" value="P:ATP biosynthetic process"/>
    <property type="evidence" value="ECO:0007669"/>
    <property type="project" value="TreeGrafter"/>
</dbReference>
<dbReference type="Pfam" id="PF00293">
    <property type="entry name" value="NUDIX"/>
    <property type="match status" value="1"/>
</dbReference>
<dbReference type="PRINTS" id="PR00502">
    <property type="entry name" value="NUDIXFAMILY"/>
</dbReference>
<dbReference type="PROSITE" id="PS00893">
    <property type="entry name" value="NUDIX_BOX"/>
    <property type="match status" value="1"/>
</dbReference>
<accession>A0A3E0X1W1</accession>
<dbReference type="InterPro" id="IPR000086">
    <property type="entry name" value="NUDIX_hydrolase_dom"/>
</dbReference>
<dbReference type="InterPro" id="IPR020084">
    <property type="entry name" value="NUDIX_hydrolase_CS"/>
</dbReference>
<dbReference type="PANTHER" id="PTHR21340:SF0">
    <property type="entry name" value="BIS(5'-NUCLEOSYL)-TETRAPHOSPHATASE [ASYMMETRICAL]"/>
    <property type="match status" value="1"/>
</dbReference>
<gene>
    <name evidence="5" type="ORF">CAL65_02025</name>
</gene>
<dbReference type="GO" id="GO:0004081">
    <property type="term" value="F:bis(5'-nucleosyl)-tetraphosphatase (asymmetrical) activity"/>
    <property type="evidence" value="ECO:0007669"/>
    <property type="project" value="TreeGrafter"/>
</dbReference>
<dbReference type="SUPFAM" id="SSF55811">
    <property type="entry name" value="Nudix"/>
    <property type="match status" value="1"/>
</dbReference>
<reference evidence="6" key="1">
    <citation type="submission" date="2017-05" db="EMBL/GenBank/DDBJ databases">
        <authorList>
            <person name="Sharma S."/>
            <person name="Sidhu C."/>
            <person name="Pinnaka A.K."/>
        </authorList>
    </citation>
    <scope>NUCLEOTIDE SEQUENCE [LARGE SCALE GENOMIC DNA]</scope>
    <source>
        <strain evidence="6">AK93</strain>
    </source>
</reference>
<organism evidence="5 6">
    <name type="scientific">Alkalilimnicola ehrlichii</name>
    <dbReference type="NCBI Taxonomy" id="351052"/>
    <lineage>
        <taxon>Bacteria</taxon>
        <taxon>Pseudomonadati</taxon>
        <taxon>Pseudomonadota</taxon>
        <taxon>Gammaproteobacteria</taxon>
        <taxon>Chromatiales</taxon>
        <taxon>Ectothiorhodospiraceae</taxon>
        <taxon>Alkalilimnicola</taxon>
    </lineage>
</organism>
<evidence type="ECO:0000256" key="3">
    <source>
        <dbReference type="RuleBase" id="RU003476"/>
    </source>
</evidence>
<sequence length="135" mass="15911">MLSAGVIPVRRERDQWLLLMLRAYQYWDFPKGRTEAGETPLQAALREVEEETGLHDLDFRWGYDFVETGPYARGKLARYYIAETRSDKVVMGIAPELGRPEHHEYRWVDYDHAYALAAPRVRRVLEWAKPRLFDA</sequence>
<name>A0A3E0X1W1_9GAMM</name>
<evidence type="ECO:0000256" key="1">
    <source>
        <dbReference type="ARBA" id="ARBA00001946"/>
    </source>
</evidence>
<comment type="cofactor">
    <cofactor evidence="1">
        <name>Mg(2+)</name>
        <dbReference type="ChEBI" id="CHEBI:18420"/>
    </cofactor>
</comment>
<dbReference type="PROSITE" id="PS51462">
    <property type="entry name" value="NUDIX"/>
    <property type="match status" value="1"/>
</dbReference>
<protein>
    <submittedName>
        <fullName evidence="5">NUDIX hydrolase</fullName>
    </submittedName>
</protein>
<dbReference type="InterPro" id="IPR015797">
    <property type="entry name" value="NUDIX_hydrolase-like_dom_sf"/>
</dbReference>
<dbReference type="GO" id="GO:0006167">
    <property type="term" value="P:AMP biosynthetic process"/>
    <property type="evidence" value="ECO:0007669"/>
    <property type="project" value="TreeGrafter"/>
</dbReference>
<evidence type="ECO:0000259" key="4">
    <source>
        <dbReference type="PROSITE" id="PS51462"/>
    </source>
</evidence>
<dbReference type="EMBL" id="NFZW01000001">
    <property type="protein sequence ID" value="RFA39649.1"/>
    <property type="molecule type" value="Genomic_DNA"/>
</dbReference>
<dbReference type="AlphaFoldDB" id="A0A3E0X1W1"/>
<evidence type="ECO:0000256" key="2">
    <source>
        <dbReference type="ARBA" id="ARBA00022801"/>
    </source>
</evidence>
<dbReference type="InterPro" id="IPR020476">
    <property type="entry name" value="Nudix_hydrolase"/>
</dbReference>
<comment type="caution">
    <text evidence="5">The sequence shown here is derived from an EMBL/GenBank/DDBJ whole genome shotgun (WGS) entry which is preliminary data.</text>
</comment>
<evidence type="ECO:0000313" key="5">
    <source>
        <dbReference type="EMBL" id="RFA39649.1"/>
    </source>
</evidence>
<dbReference type="Proteomes" id="UP000256763">
    <property type="component" value="Unassembled WGS sequence"/>
</dbReference>
<evidence type="ECO:0000313" key="6">
    <source>
        <dbReference type="Proteomes" id="UP000256763"/>
    </source>
</evidence>
<dbReference type="InterPro" id="IPR051325">
    <property type="entry name" value="Nudix_hydrolase_domain"/>
</dbReference>
<dbReference type="PANTHER" id="PTHR21340">
    <property type="entry name" value="DIADENOSINE 5,5-P1,P4-TETRAPHOSPHATE PYROPHOSPHOHYDROLASE MUTT"/>
    <property type="match status" value="1"/>
</dbReference>
<proteinExistence type="inferred from homology"/>
<dbReference type="Gene3D" id="3.90.79.10">
    <property type="entry name" value="Nucleoside Triphosphate Pyrophosphohydrolase"/>
    <property type="match status" value="1"/>
</dbReference>